<feature type="compositionally biased region" description="Low complexity" evidence="1">
    <location>
        <begin position="1888"/>
        <end position="1903"/>
    </location>
</feature>
<feature type="compositionally biased region" description="Polar residues" evidence="1">
    <location>
        <begin position="635"/>
        <end position="646"/>
    </location>
</feature>
<feature type="region of interest" description="Disordered" evidence="1">
    <location>
        <begin position="96"/>
        <end position="148"/>
    </location>
</feature>
<dbReference type="OrthoDB" id="191535at2759"/>
<feature type="compositionally biased region" description="Polar residues" evidence="1">
    <location>
        <begin position="535"/>
        <end position="544"/>
    </location>
</feature>
<evidence type="ECO:0000256" key="2">
    <source>
        <dbReference type="SAM" id="Phobius"/>
    </source>
</evidence>
<keyword evidence="2" id="KW-1133">Transmembrane helix</keyword>
<feature type="domain" description="Phosphatidate phosphatase APP1 catalytic" evidence="3">
    <location>
        <begin position="927"/>
        <end position="1083"/>
    </location>
</feature>
<feature type="region of interest" description="Disordered" evidence="1">
    <location>
        <begin position="1860"/>
        <end position="1926"/>
    </location>
</feature>
<feature type="region of interest" description="Disordered" evidence="1">
    <location>
        <begin position="1251"/>
        <end position="1415"/>
    </location>
</feature>
<feature type="compositionally biased region" description="Polar residues" evidence="1">
    <location>
        <begin position="1798"/>
        <end position="1820"/>
    </location>
</feature>
<feature type="compositionally biased region" description="Low complexity" evidence="1">
    <location>
        <begin position="1549"/>
        <end position="1561"/>
    </location>
</feature>
<dbReference type="PANTHER" id="PTHR40861:SF1">
    <property type="entry name" value="PHOSPHATIDATE PHOSPHATASE APP1 CATALYTIC DOMAIN-CONTAINING PROTEIN"/>
    <property type="match status" value="1"/>
</dbReference>
<gene>
    <name evidence="4" type="ORF">NSK_000476</name>
</gene>
<feature type="compositionally biased region" description="Basic and acidic residues" evidence="1">
    <location>
        <begin position="1264"/>
        <end position="1274"/>
    </location>
</feature>
<feature type="compositionally biased region" description="Low complexity" evidence="1">
    <location>
        <begin position="1251"/>
        <end position="1260"/>
    </location>
</feature>
<feature type="transmembrane region" description="Helical" evidence="2">
    <location>
        <begin position="352"/>
        <end position="371"/>
    </location>
</feature>
<feature type="region of interest" description="Disordered" evidence="1">
    <location>
        <begin position="473"/>
        <end position="646"/>
    </location>
</feature>
<protein>
    <recommendedName>
        <fullName evidence="3">Phosphatidate phosphatase APP1 catalytic domain-containing protein</fullName>
    </recommendedName>
</protein>
<feature type="compositionally biased region" description="Low complexity" evidence="1">
    <location>
        <begin position="1383"/>
        <end position="1395"/>
    </location>
</feature>
<feature type="compositionally biased region" description="Polar residues" evidence="1">
    <location>
        <begin position="1337"/>
        <end position="1352"/>
    </location>
</feature>
<feature type="compositionally biased region" description="Polar residues" evidence="1">
    <location>
        <begin position="607"/>
        <end position="621"/>
    </location>
</feature>
<feature type="region of interest" description="Disordered" evidence="1">
    <location>
        <begin position="1647"/>
        <end position="1734"/>
    </location>
</feature>
<feature type="region of interest" description="Disordered" evidence="1">
    <location>
        <begin position="660"/>
        <end position="699"/>
    </location>
</feature>
<dbReference type="InterPro" id="IPR019236">
    <property type="entry name" value="APP1_cat"/>
</dbReference>
<dbReference type="EMBL" id="SDOX01000002">
    <property type="protein sequence ID" value="TFJ88122.1"/>
    <property type="molecule type" value="Genomic_DNA"/>
</dbReference>
<dbReference type="PANTHER" id="PTHR40861">
    <property type="entry name" value="DUF2183 DOMAIN-CONTAINING PROTEIN"/>
    <property type="match status" value="1"/>
</dbReference>
<feature type="compositionally biased region" description="Low complexity" evidence="1">
    <location>
        <begin position="508"/>
        <end position="534"/>
    </location>
</feature>
<feature type="compositionally biased region" description="Low complexity" evidence="1">
    <location>
        <begin position="478"/>
        <end position="492"/>
    </location>
</feature>
<evidence type="ECO:0000313" key="5">
    <source>
        <dbReference type="Proteomes" id="UP000355283"/>
    </source>
</evidence>
<proteinExistence type="predicted"/>
<name>A0A4D9D950_9STRA</name>
<feature type="region of interest" description="Disordered" evidence="1">
    <location>
        <begin position="1778"/>
        <end position="1840"/>
    </location>
</feature>
<feature type="region of interest" description="Disordered" evidence="1">
    <location>
        <begin position="196"/>
        <end position="215"/>
    </location>
</feature>
<feature type="compositionally biased region" description="Low complexity" evidence="1">
    <location>
        <begin position="545"/>
        <end position="558"/>
    </location>
</feature>
<evidence type="ECO:0000313" key="4">
    <source>
        <dbReference type="EMBL" id="TFJ88122.1"/>
    </source>
</evidence>
<keyword evidence="2" id="KW-0472">Membrane</keyword>
<accession>A0A4D9D950</accession>
<dbReference type="GO" id="GO:0008195">
    <property type="term" value="F:phosphatidate phosphatase activity"/>
    <property type="evidence" value="ECO:0007669"/>
    <property type="project" value="InterPro"/>
</dbReference>
<keyword evidence="2" id="KW-0812">Transmembrane</keyword>
<reference evidence="4 5" key="1">
    <citation type="submission" date="2019-01" db="EMBL/GenBank/DDBJ databases">
        <title>Nuclear Genome Assembly of the Microalgal Biofuel strain Nannochloropsis salina CCMP1776.</title>
        <authorList>
            <person name="Hovde B."/>
        </authorList>
    </citation>
    <scope>NUCLEOTIDE SEQUENCE [LARGE SCALE GENOMIC DNA]</scope>
    <source>
        <strain evidence="4 5">CCMP1776</strain>
    </source>
</reference>
<sequence>MSLKVPRLAPAAALASESIDTTGCSRVSHLPVADRHEKKTLRTCQAREGGTLEKRKMGMSQDRPWNLLRAWTTLKVSWLFKREKRTLVPLLRHARTAASSTGGRRPATPERLQPSLSMTDSGKDSHDAAAAPASLPPPSIKALDPAEPSCSSPHVVMSSCQQNVQCRTFNDDRCGGNTEKRAGATVAMVATPVGSLTASEGRDHGAPRARPPAFKKKERCEQAKARHRFSASTLRRVCLTGLRLWPLLLGGASSVFASPTSSPLRPSTGPASPPAVGNAKVTISAAARMLTAPGASTSCSSSSSNPGVSVAAATAAATSSTAKAPPRIPLPPASSKLRDSGRLMDDHSLVKLLFLIVGLFWVLVVLAFLYWAPVVSFFNLLVLTVIVAFIKSEGSSWHHAQEFENRFWTAISFITSVVLVFSPDSPFGVGRWSHALGWTLCFSVAYAVHSYDRHLHRVTISRKPEFVRIRRGAAGTQAAKAPTSWASSSSGSSGKGGSLPCSPPGSPPASGNRPRASSGAFAGASGSGVGAKVSTSTPGSQATLTTSGIATAEEATSSTREERAASFSTPSTGTHRLSNDWATAHLSGREQPHAQGDQPLEKAQESCPGNASGSSCASATSDPDDKEGGSVRQDFASSGNVQSGEEQRWQSLILSGSDSINLSNKSGSSSNNNGSEPTSGRSASRSGTHTTGAGASTSGPRLLNVLLQAQAGEGERVADAVVKAQMEEKLEVIEHALKAVDQYLISRTVSNWFNMQKVLRLERTITNIFNVARTDELNFLVSHVTLALLFYKIKDHVLSSTKRYLNRTHLIELLAVTRISELEIPERAMVLDALQQMRLTAHPRSEFWVRNILLCTLGDSLSELKSLMDAKGDFQSLHKLVFDDIRTEKIRNEILVHIRKQAHVQAAHMMLGTRLARQRKLRQPWRKVLSDVDDTLASSGGRFPAGIDRRLPRHALYPGVLAFYRELDLGTTGPDEWGPDRDQGNLVFLSARPHLYKDVSEKHSYAKFRKLQEKRGMHTTPTLLAGSLDTGYSYVMDRNIEGLAQKKMENFEQFVSLYPEYSFVFIGDNGQGDLRAAELMAKKAESLGGSHPPIDAMYIHRIQPLNQSYGYDEHAFNRWRSMGICFFENYIEAAMDAAARRDPPLIRVTGLQRVVKAAVDDFYRIEGWPSPREEELRRVELNRSILRANDILTKHGLPAVPPILSQHKSRYEEGARVMTLYGGGTVKRYRPNDGVYEVVLDWTCSVSQQQQREQQQASSSPGRVSDKLLLEKQRPLTPLSISPPRVEHRSRSLSSSPVEGARRLRTSAAGSVGLPLSPPPISSPVTTTRGSTPVGGTVNNPCTSESRASDQTFDGGPTTEPNQDPSRESPLASDPSTPRVYRSATASTPLTAPTTQGEGGVTRGHSEGRQTPISPVGVVAEGRGKHFKGPSNAACMTPVVAYLQDSAILYAIPAAAVAATPSATTSSAGHASTTLSSTSNRTGFSSYISFFPGASYLSRLRPERGPRFPPGTFVGTPYGAGVVLNHRPAGALPPPSPSVALAASRVPTGKPLAASSAPPSSEVTEPVADGKQDSSSTGDKSRPLTPPSLALSHANTASTAAMVVESASQPLAPPAPYPPSVPQRARPEMYAVELRWGAKAYLPASALSSGADGNMTSSRGLSSSGSNSRTTSPRGGMGGGKQAAPTGPEPPSGILAGMMSLLSLGSGQGRSGGSRSEETASSSRPAPLSPGMEVSTRFGEGAVKECRERDQVLVISLPAGMTAYVPAARLEEFLISAGKKGDEKSSAHRKRRPRSMSALENSKTVVGTSYPVFSSSTGESASGIEGHGRRSLSPVSGTNRGNGVASSSLLGFWKGSAATEKTAVEPAVNTSSEAMTRDGKGKDTPLTPSSEPCAPASLSLPAAGDQEQQETGQDRRPPSPTCASGPYLARSQKAGSQSINIKSSSSVSTGLRGWWGRGSADAVGKKTLAVGDRVSAGEWGEAVVLRVQEADSRVEVAFTRWRGRGFLRTSAVKPC</sequence>
<feature type="compositionally biased region" description="Low complexity" evidence="1">
    <location>
        <begin position="1656"/>
        <end position="1674"/>
    </location>
</feature>
<feature type="compositionally biased region" description="Polar residues" evidence="1">
    <location>
        <begin position="567"/>
        <end position="576"/>
    </location>
</feature>
<feature type="region of interest" description="Disordered" evidence="1">
    <location>
        <begin position="1549"/>
        <end position="1590"/>
    </location>
</feature>
<evidence type="ECO:0000259" key="3">
    <source>
        <dbReference type="Pfam" id="PF09949"/>
    </source>
</evidence>
<dbReference type="Proteomes" id="UP000355283">
    <property type="component" value="Unassembled WGS sequence"/>
</dbReference>
<evidence type="ECO:0000256" key="1">
    <source>
        <dbReference type="SAM" id="MobiDB-lite"/>
    </source>
</evidence>
<keyword evidence="5" id="KW-1185">Reference proteome</keyword>
<dbReference type="Pfam" id="PF09949">
    <property type="entry name" value="APP1_cat"/>
    <property type="match status" value="1"/>
</dbReference>
<organism evidence="4 5">
    <name type="scientific">Nannochloropsis salina CCMP1776</name>
    <dbReference type="NCBI Taxonomy" id="1027361"/>
    <lineage>
        <taxon>Eukaryota</taxon>
        <taxon>Sar</taxon>
        <taxon>Stramenopiles</taxon>
        <taxon>Ochrophyta</taxon>
        <taxon>Eustigmatophyceae</taxon>
        <taxon>Eustigmatales</taxon>
        <taxon>Monodopsidaceae</taxon>
        <taxon>Microchloropsis</taxon>
        <taxon>Microchloropsis salina</taxon>
    </lineage>
</organism>
<comment type="caution">
    <text evidence="4">The sequence shown here is derived from an EMBL/GenBank/DDBJ whole genome shotgun (WGS) entry which is preliminary data.</text>
</comment>
<feature type="region of interest" description="Disordered" evidence="1">
    <location>
        <begin position="258"/>
        <end position="277"/>
    </location>
</feature>
<feature type="compositionally biased region" description="Low complexity" evidence="1">
    <location>
        <begin position="1692"/>
        <end position="1705"/>
    </location>
</feature>